<sequence>MFTASQVPFPDGLDPMYWDLGNLSAQDSDFIPSLGDPSGASSVTTPPPESKAPLSDPKTYLLRESQNGNLYPYDNLYTFNTCSTTSSACWRSLPMSTTECLLDGREWDLAKVFSGYTSVIHRKVTDGIYCIEWKNVITRQEISICEIMHCDPLESLLDCLPSYFWRQPLGIIFDEPTFQEYSITVSKSLKLENILEMLESNKPLGNVFLYGQARTCRVDIRRALGLTDLVPAVMYIFFQASDSFEEHLQFGKYYQSMPASRQCLLKRLCSSLGIHSRDSDFTIEQRGRLSAGALHGTCLCGHIFITFPGHLFKVQITSYRLHRVIYHLHGAPMNWIIVPFSEKTKFERFLGDEIPEWKAQTPTCSQHVNHLNCWIDPAKLRSWNVRYFDVKQQKDQALLLFPDTYYWAWGEGYSIIESAYHLGEGWSLGKTEYGANYTECEFPGSNGEGYSEKICKFHPWSRTTFGSQEKPPFVPDDYFAHSNEWKSGDINASGSTTKAFDSQERSPIVAAEAAKQSEFGGLDAEGGTDNNHYEYPGYQLPNTWISGDMNTSDSTEEGFNSLEGLSSFLGETSNQTDSVELSVEDAIENYSKAWVHALMVGDLNLYMIL</sequence>
<evidence type="ECO:0000259" key="2">
    <source>
        <dbReference type="Pfam" id="PF02373"/>
    </source>
</evidence>
<evidence type="ECO:0000313" key="4">
    <source>
        <dbReference type="Proteomes" id="UP000696280"/>
    </source>
</evidence>
<protein>
    <recommendedName>
        <fullName evidence="2">JmjC domain-containing protein</fullName>
    </recommendedName>
</protein>
<name>A0A9N9L7N7_9HELO</name>
<proteinExistence type="predicted"/>
<feature type="domain" description="JmjC" evidence="2">
    <location>
        <begin position="312"/>
        <end position="418"/>
    </location>
</feature>
<dbReference type="Proteomes" id="UP000696280">
    <property type="component" value="Unassembled WGS sequence"/>
</dbReference>
<accession>A0A9N9L7N7</accession>
<dbReference type="EMBL" id="CAJVRL010000090">
    <property type="protein sequence ID" value="CAG8959205.1"/>
    <property type="molecule type" value="Genomic_DNA"/>
</dbReference>
<dbReference type="AlphaFoldDB" id="A0A9N9L7N7"/>
<reference evidence="3" key="1">
    <citation type="submission" date="2021-07" db="EMBL/GenBank/DDBJ databases">
        <authorList>
            <person name="Durling M."/>
        </authorList>
    </citation>
    <scope>NUCLEOTIDE SEQUENCE</scope>
</reference>
<dbReference type="Pfam" id="PF02373">
    <property type="entry name" value="JmjC"/>
    <property type="match status" value="1"/>
</dbReference>
<evidence type="ECO:0000256" key="1">
    <source>
        <dbReference type="SAM" id="MobiDB-lite"/>
    </source>
</evidence>
<keyword evidence="4" id="KW-1185">Reference proteome</keyword>
<dbReference type="Gene3D" id="2.60.120.650">
    <property type="entry name" value="Cupin"/>
    <property type="match status" value="1"/>
</dbReference>
<dbReference type="InterPro" id="IPR003347">
    <property type="entry name" value="JmjC_dom"/>
</dbReference>
<comment type="caution">
    <text evidence="3">The sequence shown here is derived from an EMBL/GenBank/DDBJ whole genome shotgun (WGS) entry which is preliminary data.</text>
</comment>
<gene>
    <name evidence="3" type="ORF">HYFRA_00012563</name>
</gene>
<feature type="region of interest" description="Disordered" evidence="1">
    <location>
        <begin position="35"/>
        <end position="57"/>
    </location>
</feature>
<organism evidence="3 4">
    <name type="scientific">Hymenoscyphus fraxineus</name>
    <dbReference type="NCBI Taxonomy" id="746836"/>
    <lineage>
        <taxon>Eukaryota</taxon>
        <taxon>Fungi</taxon>
        <taxon>Dikarya</taxon>
        <taxon>Ascomycota</taxon>
        <taxon>Pezizomycotina</taxon>
        <taxon>Leotiomycetes</taxon>
        <taxon>Helotiales</taxon>
        <taxon>Helotiaceae</taxon>
        <taxon>Hymenoscyphus</taxon>
    </lineage>
</organism>
<evidence type="ECO:0000313" key="3">
    <source>
        <dbReference type="EMBL" id="CAG8959205.1"/>
    </source>
</evidence>